<evidence type="ECO:0000313" key="2">
    <source>
        <dbReference type="EMBL" id="CCI54564.1"/>
    </source>
</evidence>
<evidence type="ECO:0000313" key="3">
    <source>
        <dbReference type="Proteomes" id="UP000035720"/>
    </source>
</evidence>
<keyword evidence="2" id="KW-0723">Serine/threonine-protein kinase</keyword>
<feature type="domain" description="PASTA" evidence="1">
    <location>
        <begin position="197"/>
        <end position="260"/>
    </location>
</feature>
<dbReference type="EMBL" id="CAJC01000191">
    <property type="protein sequence ID" value="CCI54564.1"/>
    <property type="molecule type" value="Genomic_DNA"/>
</dbReference>
<accession>A0A077MD76</accession>
<sequence>MPPVAGLAQDAAVSALHTAHLDAHVSGAFSESVAKGTVIEADLKEGATAHRGDTVTLTVSKGKERYDVPTLAGKTRDQAESALRKVKLTLGTVTEAYDETVGVGKVVSSDPGQGTPLKRGDAVALVLSLGPAPINVPDLKGKTLDEATSLLQALGLEITTGDEVYSVDVPEGQIAEQEPATGTLKRGETVTVHVSKGPELIEVPDVFRKSTDEAVAILKAAGFEVKIEKQFGAPFNRVTAQEPRSGTKYPKGQVVTIFVV</sequence>
<name>A0A077MD76_9MICO</name>
<proteinExistence type="predicted"/>
<evidence type="ECO:0000259" key="1">
    <source>
        <dbReference type="PROSITE" id="PS51178"/>
    </source>
</evidence>
<keyword evidence="3" id="KW-1185">Reference proteome</keyword>
<dbReference type="Gene3D" id="3.30.10.20">
    <property type="match status" value="4"/>
</dbReference>
<dbReference type="CDD" id="cd06577">
    <property type="entry name" value="PASTA_pknB"/>
    <property type="match status" value="4"/>
</dbReference>
<feature type="domain" description="PASTA" evidence="1">
    <location>
        <begin position="130"/>
        <end position="196"/>
    </location>
</feature>
<dbReference type="STRING" id="1193518.BN13_770001"/>
<keyword evidence="2" id="KW-0418">Kinase</keyword>
<dbReference type="PROSITE" id="PS51178">
    <property type="entry name" value="PASTA"/>
    <property type="match status" value="4"/>
</dbReference>
<comment type="caution">
    <text evidence="2">The sequence shown here is derived from an EMBL/GenBank/DDBJ whole genome shotgun (WGS) entry which is preliminary data.</text>
</comment>
<dbReference type="GO" id="GO:0004674">
    <property type="term" value="F:protein serine/threonine kinase activity"/>
    <property type="evidence" value="ECO:0007669"/>
    <property type="project" value="UniProtKB-KW"/>
</dbReference>
<dbReference type="Proteomes" id="UP000035720">
    <property type="component" value="Unassembled WGS sequence"/>
</dbReference>
<dbReference type="SMART" id="SM00740">
    <property type="entry name" value="PASTA"/>
    <property type="match status" value="4"/>
</dbReference>
<feature type="domain" description="PASTA" evidence="1">
    <location>
        <begin position="1"/>
        <end position="61"/>
    </location>
</feature>
<protein>
    <submittedName>
        <fullName evidence="2">Serine/threonine protein kinase with PASTA sensor(S)</fullName>
    </submittedName>
</protein>
<dbReference type="Pfam" id="PF03793">
    <property type="entry name" value="PASTA"/>
    <property type="match status" value="4"/>
</dbReference>
<dbReference type="InterPro" id="IPR005543">
    <property type="entry name" value="PASTA_dom"/>
</dbReference>
<dbReference type="SUPFAM" id="SSF54184">
    <property type="entry name" value="Penicillin-binding protein 2x (pbp-2x), c-terminal domain"/>
    <property type="match status" value="1"/>
</dbReference>
<keyword evidence="2" id="KW-0808">Transferase</keyword>
<feature type="domain" description="PASTA" evidence="1">
    <location>
        <begin position="62"/>
        <end position="129"/>
    </location>
</feature>
<dbReference type="AlphaFoldDB" id="A0A077MD76"/>
<reference evidence="2 3" key="1">
    <citation type="journal article" date="2013" name="ISME J.">
        <title>A metabolic model for members of the genus Tetrasphaera involved in enhanced biological phosphorus removal.</title>
        <authorList>
            <person name="Kristiansen R."/>
            <person name="Nguyen H.T.T."/>
            <person name="Saunders A.M."/>
            <person name="Nielsen J.L."/>
            <person name="Wimmer R."/>
            <person name="Le V.Q."/>
            <person name="McIlroy S.J."/>
            <person name="Petrovski S."/>
            <person name="Seviour R.J."/>
            <person name="Calteau A."/>
            <person name="Nielsen K.L."/>
            <person name="Nielsen P.H."/>
        </authorList>
    </citation>
    <scope>NUCLEOTIDE SEQUENCE [LARGE SCALE GENOMIC DNA]</scope>
    <source>
        <strain evidence="2 3">Ben 74</strain>
    </source>
</reference>
<gene>
    <name evidence="2" type="ORF">BN13_770001</name>
</gene>
<organism evidence="2 3">
    <name type="scientific">Nostocoides jenkinsii Ben 74</name>
    <dbReference type="NCBI Taxonomy" id="1193518"/>
    <lineage>
        <taxon>Bacteria</taxon>
        <taxon>Bacillati</taxon>
        <taxon>Actinomycetota</taxon>
        <taxon>Actinomycetes</taxon>
        <taxon>Micrococcales</taxon>
        <taxon>Intrasporangiaceae</taxon>
        <taxon>Nostocoides</taxon>
    </lineage>
</organism>